<dbReference type="GO" id="GO:0043565">
    <property type="term" value="F:sequence-specific DNA binding"/>
    <property type="evidence" value="ECO:0007669"/>
    <property type="project" value="InterPro"/>
</dbReference>
<keyword evidence="2 7" id="KW-0238">DNA-binding</keyword>
<accession>A0A1M5CVM3</accession>
<name>A0A1M5CVM3_9CLOT</name>
<keyword evidence="3" id="KW-0804">Transcription</keyword>
<dbReference type="InterPro" id="IPR018060">
    <property type="entry name" value="HTH_AraC"/>
</dbReference>
<dbReference type="EMBL" id="FQVI01000047">
    <property type="protein sequence ID" value="SHF58657.1"/>
    <property type="molecule type" value="Genomic_DNA"/>
</dbReference>
<keyword evidence="4" id="KW-0812">Transmembrane</keyword>
<evidence type="ECO:0000259" key="5">
    <source>
        <dbReference type="PROSITE" id="PS01124"/>
    </source>
</evidence>
<dbReference type="GO" id="GO:0003700">
    <property type="term" value="F:DNA-binding transcription factor activity"/>
    <property type="evidence" value="ECO:0007669"/>
    <property type="project" value="InterPro"/>
</dbReference>
<dbReference type="PANTHER" id="PTHR43280">
    <property type="entry name" value="ARAC-FAMILY TRANSCRIPTIONAL REGULATOR"/>
    <property type="match status" value="1"/>
</dbReference>
<dbReference type="Pfam" id="PF00672">
    <property type="entry name" value="HAMP"/>
    <property type="match status" value="1"/>
</dbReference>
<dbReference type="GO" id="GO:0007165">
    <property type="term" value="P:signal transduction"/>
    <property type="evidence" value="ECO:0007669"/>
    <property type="project" value="InterPro"/>
</dbReference>
<dbReference type="PROSITE" id="PS50885">
    <property type="entry name" value="HAMP"/>
    <property type="match status" value="1"/>
</dbReference>
<dbReference type="InterPro" id="IPR020449">
    <property type="entry name" value="Tscrpt_reg_AraC-type_HTH"/>
</dbReference>
<keyword evidence="4" id="KW-1133">Transmembrane helix</keyword>
<feature type="transmembrane region" description="Helical" evidence="4">
    <location>
        <begin position="282"/>
        <end position="303"/>
    </location>
</feature>
<evidence type="ECO:0000256" key="2">
    <source>
        <dbReference type="ARBA" id="ARBA00023125"/>
    </source>
</evidence>
<dbReference type="STRING" id="1122155.SAMN02745158_04309"/>
<evidence type="ECO:0000256" key="1">
    <source>
        <dbReference type="ARBA" id="ARBA00023015"/>
    </source>
</evidence>
<dbReference type="PROSITE" id="PS00041">
    <property type="entry name" value="HTH_ARAC_FAMILY_1"/>
    <property type="match status" value="1"/>
</dbReference>
<dbReference type="InterPro" id="IPR009057">
    <property type="entry name" value="Homeodomain-like_sf"/>
</dbReference>
<evidence type="ECO:0000256" key="3">
    <source>
        <dbReference type="ARBA" id="ARBA00023163"/>
    </source>
</evidence>
<dbReference type="InterPro" id="IPR018062">
    <property type="entry name" value="HTH_AraC-typ_CS"/>
</dbReference>
<protein>
    <submittedName>
        <fullName evidence="7">AraC-type DNA-binding protein</fullName>
    </submittedName>
</protein>
<dbReference type="PROSITE" id="PS01124">
    <property type="entry name" value="HTH_ARAC_FAMILY_2"/>
    <property type="match status" value="1"/>
</dbReference>
<sequence>MKSAYYLLFFILIVIPILGVLVVSLILLNRQFEQQAVEMVQRAQETIAAELMSDIDVMSMRLSNLVYANDNEILKYAAGTDLLDSSDRYQNIQNLNKAQNLSLEPVKDIISISFQMKSNHNFYLKNEIKRSSDQIKEEEWYQNALKSKNNIVIGTYDTRDMNDLFLGGNRDMLILIFALSPDIKTDRSQKIEMIILYQSSNVADRIKANNKKYRQGKNKLGITQIRDSGGNLIYSTEDSKDYSGLPGYTCIKTPVTFRDTVWYIENYVRPGELSGDFRKTALLVLGVAVMVLLFASYFSRYFLRGIVKPVEAVNQGLKQVEEGNLDVYIAPGGQYEVRNMMYQFNAMVKRLRALIQEYEEKVKSRGKTAQEYFCLMMKGCMTPEEADKETKEFFMDQYAVFGLYISNQKSVSMEGHITASLVNSFERNPRYASRCLTYTDTPNFLQVFYRITEEDYRSNMVRMIEEIQRIGSRDYEVHIFACISRKGTGPRSFAECVREVKEKICLRHLVGEEALIELEEYGEEVEDIIRLSGEYSRLAEALYIADEKNVTAEKEKLFALFSRTAEDEIRKHMYALILAIGDRFTRDGNNFFNLFGQEYNYVEKINRIEEMRSIKLWITNYLAWIVDYSASKLNISETDMVIKAKRYMADNYEDPGLSLSSVAKYVNLSEKYFTNRFTKEAGETFSEYLTGLRMQKARELLRTTSFKVYEVAEMVGYNNVEHFNRMFKKLHGMSPTQYRKES</sequence>
<dbReference type="GO" id="GO:0016020">
    <property type="term" value="C:membrane"/>
    <property type="evidence" value="ECO:0007669"/>
    <property type="project" value="InterPro"/>
</dbReference>
<dbReference type="SMART" id="SM00342">
    <property type="entry name" value="HTH_ARAC"/>
    <property type="match status" value="1"/>
</dbReference>
<feature type="domain" description="HTH araC/xylS-type" evidence="5">
    <location>
        <begin position="642"/>
        <end position="741"/>
    </location>
</feature>
<dbReference type="CDD" id="cd06225">
    <property type="entry name" value="HAMP"/>
    <property type="match status" value="1"/>
</dbReference>
<keyword evidence="1" id="KW-0805">Transcription regulation</keyword>
<dbReference type="AlphaFoldDB" id="A0A1M5CVM3"/>
<dbReference type="PRINTS" id="PR00032">
    <property type="entry name" value="HTHARAC"/>
</dbReference>
<feature type="transmembrane region" description="Helical" evidence="4">
    <location>
        <begin position="6"/>
        <end position="28"/>
    </location>
</feature>
<evidence type="ECO:0000313" key="7">
    <source>
        <dbReference type="EMBL" id="SHF58657.1"/>
    </source>
</evidence>
<feature type="domain" description="HAMP" evidence="6">
    <location>
        <begin position="304"/>
        <end position="356"/>
    </location>
</feature>
<dbReference type="Gene3D" id="1.10.10.60">
    <property type="entry name" value="Homeodomain-like"/>
    <property type="match status" value="2"/>
</dbReference>
<dbReference type="SMART" id="SM00304">
    <property type="entry name" value="HAMP"/>
    <property type="match status" value="1"/>
</dbReference>
<gene>
    <name evidence="7" type="ORF">SAMN02745158_04309</name>
</gene>
<evidence type="ECO:0000259" key="6">
    <source>
        <dbReference type="PROSITE" id="PS50885"/>
    </source>
</evidence>
<keyword evidence="4" id="KW-0472">Membrane</keyword>
<dbReference type="Gene3D" id="6.10.340.10">
    <property type="match status" value="1"/>
</dbReference>
<dbReference type="PANTHER" id="PTHR43280:SF2">
    <property type="entry name" value="HTH-TYPE TRANSCRIPTIONAL REGULATOR EXSA"/>
    <property type="match status" value="1"/>
</dbReference>
<reference evidence="7 8" key="1">
    <citation type="submission" date="2016-11" db="EMBL/GenBank/DDBJ databases">
        <authorList>
            <person name="Jaros S."/>
            <person name="Januszkiewicz K."/>
            <person name="Wedrychowicz H."/>
        </authorList>
    </citation>
    <scope>NUCLEOTIDE SEQUENCE [LARGE SCALE GENOMIC DNA]</scope>
    <source>
        <strain evidence="7 8">DSM 17459</strain>
    </source>
</reference>
<dbReference type="Proteomes" id="UP000184245">
    <property type="component" value="Unassembled WGS sequence"/>
</dbReference>
<proteinExistence type="predicted"/>
<dbReference type="Pfam" id="PF12833">
    <property type="entry name" value="HTH_18"/>
    <property type="match status" value="1"/>
</dbReference>
<evidence type="ECO:0000256" key="4">
    <source>
        <dbReference type="SAM" id="Phobius"/>
    </source>
</evidence>
<keyword evidence="8" id="KW-1185">Reference proteome</keyword>
<dbReference type="SUPFAM" id="SSF46689">
    <property type="entry name" value="Homeodomain-like"/>
    <property type="match status" value="2"/>
</dbReference>
<dbReference type="InterPro" id="IPR003660">
    <property type="entry name" value="HAMP_dom"/>
</dbReference>
<evidence type="ECO:0000313" key="8">
    <source>
        <dbReference type="Proteomes" id="UP000184245"/>
    </source>
</evidence>
<dbReference type="SUPFAM" id="SSF158472">
    <property type="entry name" value="HAMP domain-like"/>
    <property type="match status" value="1"/>
</dbReference>
<organism evidence="7 8">
    <name type="scientific">Lactonifactor longoviformis DSM 17459</name>
    <dbReference type="NCBI Taxonomy" id="1122155"/>
    <lineage>
        <taxon>Bacteria</taxon>
        <taxon>Bacillati</taxon>
        <taxon>Bacillota</taxon>
        <taxon>Clostridia</taxon>
        <taxon>Eubacteriales</taxon>
        <taxon>Clostridiaceae</taxon>
        <taxon>Lactonifactor</taxon>
    </lineage>
</organism>